<dbReference type="InterPro" id="IPR056924">
    <property type="entry name" value="SH3_Tf2-1"/>
</dbReference>
<protein>
    <recommendedName>
        <fullName evidence="1">Integrase catalytic domain-containing protein</fullName>
    </recommendedName>
</protein>
<sequence length="412" mass="47067">MEVKLTMSTSYHPQTDGPTKVVNRCLECYLRCVTEEQPKYWMKWLSLAEWWYNSNHHVAINTTPYEIVYGQSPPVHVPYVGGESKVELVDRSLKARDEAVDVFEDWVYLKLKPHRQDTIRKSKQHKLSPKYYGHFQIMASVGQVAYKLQLPDSSQIHDVFHISQLKKCKGVVTHSGSLHAFDIPGVIRVEPLAILERRLAKKGNVDVVYVLVQWTNGSREEATWEPIEEIHKNFPSFRDTNWAFDPLPNYTMGSLSDESTQTYEKKIMDLTKELDVFRYECDDLKSKYINACSSFHQVSTELEMLKQREANTVLHSDEFDQKMAKVQNVLIEQGRELGRRESGGLSLSMASGENHAELDPAMLEKVEKAMAEMKKESWGCLDEIIYAPELSTSVLHFILRSTNGGGSSSGAV</sequence>
<dbReference type="Gene3D" id="2.40.50.40">
    <property type="match status" value="1"/>
</dbReference>
<dbReference type="InterPro" id="IPR036397">
    <property type="entry name" value="RNaseH_sf"/>
</dbReference>
<dbReference type="InterPro" id="IPR016197">
    <property type="entry name" value="Chromo-like_dom_sf"/>
</dbReference>
<name>A0A699H2L2_TANCI</name>
<dbReference type="PROSITE" id="PS50994">
    <property type="entry name" value="INTEGRASE"/>
    <property type="match status" value="1"/>
</dbReference>
<dbReference type="InterPro" id="IPR012337">
    <property type="entry name" value="RNaseH-like_sf"/>
</dbReference>
<dbReference type="Pfam" id="PF24626">
    <property type="entry name" value="SH3_Tf2-1"/>
    <property type="match status" value="1"/>
</dbReference>
<accession>A0A699H2L2</accession>
<dbReference type="InterPro" id="IPR023780">
    <property type="entry name" value="Chromo_domain"/>
</dbReference>
<dbReference type="Pfam" id="PF00385">
    <property type="entry name" value="Chromo"/>
    <property type="match status" value="1"/>
</dbReference>
<comment type="caution">
    <text evidence="2">The sequence shown here is derived from an EMBL/GenBank/DDBJ whole genome shotgun (WGS) entry which is preliminary data.</text>
</comment>
<dbReference type="Gene3D" id="3.30.420.10">
    <property type="entry name" value="Ribonuclease H-like superfamily/Ribonuclease H"/>
    <property type="match status" value="1"/>
</dbReference>
<dbReference type="SUPFAM" id="SSF53098">
    <property type="entry name" value="Ribonuclease H-like"/>
    <property type="match status" value="1"/>
</dbReference>
<dbReference type="EMBL" id="BKCJ010093194">
    <property type="protein sequence ID" value="GEX16933.1"/>
    <property type="molecule type" value="Genomic_DNA"/>
</dbReference>
<reference evidence="2" key="1">
    <citation type="journal article" date="2019" name="Sci. Rep.">
        <title>Draft genome of Tanacetum cinerariifolium, the natural source of mosquito coil.</title>
        <authorList>
            <person name="Yamashiro T."/>
            <person name="Shiraishi A."/>
            <person name="Satake H."/>
            <person name="Nakayama K."/>
        </authorList>
    </citation>
    <scope>NUCLEOTIDE SEQUENCE</scope>
</reference>
<organism evidence="2">
    <name type="scientific">Tanacetum cinerariifolium</name>
    <name type="common">Dalmatian daisy</name>
    <name type="synonym">Chrysanthemum cinerariifolium</name>
    <dbReference type="NCBI Taxonomy" id="118510"/>
    <lineage>
        <taxon>Eukaryota</taxon>
        <taxon>Viridiplantae</taxon>
        <taxon>Streptophyta</taxon>
        <taxon>Embryophyta</taxon>
        <taxon>Tracheophyta</taxon>
        <taxon>Spermatophyta</taxon>
        <taxon>Magnoliopsida</taxon>
        <taxon>eudicotyledons</taxon>
        <taxon>Gunneridae</taxon>
        <taxon>Pentapetalae</taxon>
        <taxon>asterids</taxon>
        <taxon>campanulids</taxon>
        <taxon>Asterales</taxon>
        <taxon>Asteraceae</taxon>
        <taxon>Asteroideae</taxon>
        <taxon>Anthemideae</taxon>
        <taxon>Anthemidinae</taxon>
        <taxon>Tanacetum</taxon>
    </lineage>
</organism>
<dbReference type="PANTHER" id="PTHR46148:SF52">
    <property type="entry name" value="OS04G0603800 PROTEIN"/>
    <property type="match status" value="1"/>
</dbReference>
<dbReference type="GO" id="GO:0003676">
    <property type="term" value="F:nucleic acid binding"/>
    <property type="evidence" value="ECO:0007669"/>
    <property type="project" value="InterPro"/>
</dbReference>
<evidence type="ECO:0000259" key="1">
    <source>
        <dbReference type="PROSITE" id="PS50994"/>
    </source>
</evidence>
<dbReference type="AlphaFoldDB" id="A0A699H2L2"/>
<dbReference type="SUPFAM" id="SSF54160">
    <property type="entry name" value="Chromo domain-like"/>
    <property type="match status" value="1"/>
</dbReference>
<gene>
    <name evidence="2" type="ORF">Tci_288908</name>
</gene>
<dbReference type="PANTHER" id="PTHR46148">
    <property type="entry name" value="CHROMO DOMAIN-CONTAINING PROTEIN"/>
    <property type="match status" value="1"/>
</dbReference>
<dbReference type="GO" id="GO:0015074">
    <property type="term" value="P:DNA integration"/>
    <property type="evidence" value="ECO:0007669"/>
    <property type="project" value="InterPro"/>
</dbReference>
<proteinExistence type="predicted"/>
<evidence type="ECO:0000313" key="2">
    <source>
        <dbReference type="EMBL" id="GEX16933.1"/>
    </source>
</evidence>
<dbReference type="InterPro" id="IPR001584">
    <property type="entry name" value="Integrase_cat-core"/>
</dbReference>
<feature type="domain" description="Integrase catalytic" evidence="1">
    <location>
        <begin position="1"/>
        <end position="72"/>
    </location>
</feature>